<dbReference type="FunFam" id="3.30.70.270:FF:000001">
    <property type="entry name" value="Diguanylate cyclase domain protein"/>
    <property type="match status" value="1"/>
</dbReference>
<dbReference type="EC" id="2.7.7.65" evidence="2"/>
<dbReference type="GO" id="GO:0052621">
    <property type="term" value="F:diguanylate cyclase activity"/>
    <property type="evidence" value="ECO:0007669"/>
    <property type="project" value="UniProtKB-EC"/>
</dbReference>
<keyword evidence="4" id="KW-1133">Transmembrane helix</keyword>
<dbReference type="SMART" id="SM00267">
    <property type="entry name" value="GGDEF"/>
    <property type="match status" value="1"/>
</dbReference>
<feature type="transmembrane region" description="Helical" evidence="4">
    <location>
        <begin position="179"/>
        <end position="204"/>
    </location>
</feature>
<dbReference type="GO" id="GO:1902201">
    <property type="term" value="P:negative regulation of bacterial-type flagellum-dependent cell motility"/>
    <property type="evidence" value="ECO:0007669"/>
    <property type="project" value="TreeGrafter"/>
</dbReference>
<feature type="transmembrane region" description="Helical" evidence="4">
    <location>
        <begin position="365"/>
        <end position="383"/>
    </location>
</feature>
<accession>A0AAU8MSZ2</accession>
<evidence type="ECO:0000259" key="5">
    <source>
        <dbReference type="PROSITE" id="PS50887"/>
    </source>
</evidence>
<dbReference type="Pfam" id="PF00990">
    <property type="entry name" value="GGDEF"/>
    <property type="match status" value="1"/>
</dbReference>
<protein>
    <recommendedName>
        <fullName evidence="2">diguanylate cyclase</fullName>
        <ecNumber evidence="2">2.7.7.65</ecNumber>
    </recommendedName>
</protein>
<organism evidence="6">
    <name type="scientific">Lysobacter firmicutimachus</name>
    <dbReference type="NCBI Taxonomy" id="1792846"/>
    <lineage>
        <taxon>Bacteria</taxon>
        <taxon>Pseudomonadati</taxon>
        <taxon>Pseudomonadota</taxon>
        <taxon>Gammaproteobacteria</taxon>
        <taxon>Lysobacterales</taxon>
        <taxon>Lysobacteraceae</taxon>
        <taxon>Lysobacter</taxon>
    </lineage>
</organism>
<dbReference type="GO" id="GO:0043709">
    <property type="term" value="P:cell adhesion involved in single-species biofilm formation"/>
    <property type="evidence" value="ECO:0007669"/>
    <property type="project" value="TreeGrafter"/>
</dbReference>
<dbReference type="AlphaFoldDB" id="A0AAU8MSZ2"/>
<evidence type="ECO:0000256" key="3">
    <source>
        <dbReference type="ARBA" id="ARBA00034247"/>
    </source>
</evidence>
<feature type="transmembrane region" description="Helical" evidence="4">
    <location>
        <begin position="211"/>
        <end position="229"/>
    </location>
</feature>
<feature type="transmembrane region" description="Helical" evidence="4">
    <location>
        <begin position="305"/>
        <end position="326"/>
    </location>
</feature>
<dbReference type="CDD" id="cd01949">
    <property type="entry name" value="GGDEF"/>
    <property type="match status" value="1"/>
</dbReference>
<keyword evidence="6" id="KW-0808">Transferase</keyword>
<dbReference type="InterPro" id="IPR000160">
    <property type="entry name" value="GGDEF_dom"/>
</dbReference>
<dbReference type="InterPro" id="IPR011623">
    <property type="entry name" value="7TMR_DISM_rcpt_extracell_dom1"/>
</dbReference>
<keyword evidence="4" id="KW-0812">Transmembrane</keyword>
<dbReference type="InterPro" id="IPR029787">
    <property type="entry name" value="Nucleotide_cyclase"/>
</dbReference>
<dbReference type="PANTHER" id="PTHR45138">
    <property type="entry name" value="REGULATORY COMPONENTS OF SENSORY TRANSDUCTION SYSTEM"/>
    <property type="match status" value="1"/>
</dbReference>
<sequence>MDRAVWRIGGAGLALLCLILVWCGPLRAQTALPPPATELAVARWTGAEEPALWQVLSGAAASGFAEVEDGRLVPTARREVGWWRLVALRDIAPHNAPQLVLTPPHRKRVELWRPGDSEPLARAIYGHDADYSHSTRFLVFPLPQGLRRGDALYLRMIAADVVPAQVSILPGQEVYRGDIVYVAVRTFVLTVLGLIALLAFGLWIGLRERGYVFLGLTLATQMLAMAIEGGEMRAWLELGPLALDRRMDIILNTAAVVASLRFFSLFLRLRDLQPTAARLLDGCCVLLGGLIAVTIFKTWRYSGSFGNLVLLAAIAVVLYAIGAAVWRRQREGVFLLVAWSPLIVSLVALVGAYQRWWPMYRWLEFAYPSSLAFSGLALLFGLTSRLRQLRHDRDRAQHRASYDALTGVLARTALEEALAAAVGRAQRSGEALSVLFLDIDHFKRINDEHGHRAGDEALRIVALRARNRLRPGDLCGRYGGDEMVAVLIGARLDEALRVAEHMRQALNDHPLSIEGRLIPIALSLGVAELRPGESGEQLLRRADAALYASKSAGRDRVTADRAALGAVPAAGAA</sequence>
<feature type="transmembrane region" description="Helical" evidence="4">
    <location>
        <begin position="279"/>
        <end position="299"/>
    </location>
</feature>
<dbReference type="EMBL" id="CP159925">
    <property type="protein sequence ID" value="XCO74363.1"/>
    <property type="molecule type" value="Genomic_DNA"/>
</dbReference>
<dbReference type="SUPFAM" id="SSF55073">
    <property type="entry name" value="Nucleotide cyclase"/>
    <property type="match status" value="1"/>
</dbReference>
<feature type="transmembrane region" description="Helical" evidence="4">
    <location>
        <begin position="333"/>
        <end position="353"/>
    </location>
</feature>
<dbReference type="RefSeq" id="WP_363797206.1">
    <property type="nucleotide sequence ID" value="NZ_CP159925.1"/>
</dbReference>
<dbReference type="InterPro" id="IPR050469">
    <property type="entry name" value="Diguanylate_Cyclase"/>
</dbReference>
<comment type="cofactor">
    <cofactor evidence="1">
        <name>Mg(2+)</name>
        <dbReference type="ChEBI" id="CHEBI:18420"/>
    </cofactor>
</comment>
<evidence type="ECO:0000256" key="4">
    <source>
        <dbReference type="SAM" id="Phobius"/>
    </source>
</evidence>
<reference evidence="6" key="1">
    <citation type="submission" date="2024-06" db="EMBL/GenBank/DDBJ databases">
        <authorList>
            <person name="Li S."/>
        </authorList>
    </citation>
    <scope>NUCLEOTIDE SEQUENCE</scope>
    <source>
        <strain evidence="6">SR10</strain>
    </source>
</reference>
<keyword evidence="6" id="KW-0548">Nucleotidyltransferase</keyword>
<keyword evidence="4" id="KW-0472">Membrane</keyword>
<dbReference type="Pfam" id="PF07695">
    <property type="entry name" value="7TMR-DISM_7TM"/>
    <property type="match status" value="1"/>
</dbReference>
<dbReference type="NCBIfam" id="TIGR00254">
    <property type="entry name" value="GGDEF"/>
    <property type="match status" value="1"/>
</dbReference>
<dbReference type="PROSITE" id="PS50887">
    <property type="entry name" value="GGDEF"/>
    <property type="match status" value="1"/>
</dbReference>
<dbReference type="GO" id="GO:0005886">
    <property type="term" value="C:plasma membrane"/>
    <property type="evidence" value="ECO:0007669"/>
    <property type="project" value="TreeGrafter"/>
</dbReference>
<dbReference type="InterPro" id="IPR043128">
    <property type="entry name" value="Rev_trsase/Diguanyl_cyclase"/>
</dbReference>
<evidence type="ECO:0000313" key="6">
    <source>
        <dbReference type="EMBL" id="XCO74363.1"/>
    </source>
</evidence>
<dbReference type="PANTHER" id="PTHR45138:SF9">
    <property type="entry name" value="DIGUANYLATE CYCLASE DGCM-RELATED"/>
    <property type="match status" value="1"/>
</dbReference>
<comment type="catalytic activity">
    <reaction evidence="3">
        <text>2 GTP = 3',3'-c-di-GMP + 2 diphosphate</text>
        <dbReference type="Rhea" id="RHEA:24898"/>
        <dbReference type="ChEBI" id="CHEBI:33019"/>
        <dbReference type="ChEBI" id="CHEBI:37565"/>
        <dbReference type="ChEBI" id="CHEBI:58805"/>
        <dbReference type="EC" id="2.7.7.65"/>
    </reaction>
</comment>
<proteinExistence type="predicted"/>
<feature type="domain" description="GGDEF" evidence="5">
    <location>
        <begin position="430"/>
        <end position="562"/>
    </location>
</feature>
<gene>
    <name evidence="6" type="ORF">ABU614_18570</name>
</gene>
<evidence type="ECO:0000256" key="2">
    <source>
        <dbReference type="ARBA" id="ARBA00012528"/>
    </source>
</evidence>
<dbReference type="Gene3D" id="3.30.70.270">
    <property type="match status" value="1"/>
</dbReference>
<evidence type="ECO:0000256" key="1">
    <source>
        <dbReference type="ARBA" id="ARBA00001946"/>
    </source>
</evidence>
<name>A0AAU8MSZ2_9GAMM</name>
<feature type="transmembrane region" description="Helical" evidence="4">
    <location>
        <begin position="249"/>
        <end position="267"/>
    </location>
</feature>